<keyword evidence="3" id="KW-1185">Reference proteome</keyword>
<protein>
    <recommendedName>
        <fullName evidence="4">DUF805 domain-containing protein</fullName>
    </recommendedName>
</protein>
<evidence type="ECO:0000313" key="2">
    <source>
        <dbReference type="EMBL" id="SIT09306.1"/>
    </source>
</evidence>
<keyword evidence="1" id="KW-0812">Transmembrane</keyword>
<feature type="transmembrane region" description="Helical" evidence="1">
    <location>
        <begin position="46"/>
        <end position="65"/>
    </location>
</feature>
<dbReference type="GO" id="GO:0016020">
    <property type="term" value="C:membrane"/>
    <property type="evidence" value="ECO:0007669"/>
    <property type="project" value="InterPro"/>
</dbReference>
<dbReference type="Proteomes" id="UP000186026">
    <property type="component" value="Unassembled WGS sequence"/>
</dbReference>
<accession>A0A1N7PFI4</accession>
<feature type="transmembrane region" description="Helical" evidence="1">
    <location>
        <begin position="20"/>
        <end position="40"/>
    </location>
</feature>
<keyword evidence="1" id="KW-1133">Transmembrane helix</keyword>
<evidence type="ECO:0000256" key="1">
    <source>
        <dbReference type="SAM" id="Phobius"/>
    </source>
</evidence>
<keyword evidence="1" id="KW-0472">Membrane</keyword>
<name>A0A1N7PFI4_9BACT</name>
<evidence type="ECO:0008006" key="4">
    <source>
        <dbReference type="Google" id="ProtNLM"/>
    </source>
</evidence>
<dbReference type="InterPro" id="IPR008523">
    <property type="entry name" value="DUF805"/>
</dbReference>
<reference evidence="3" key="1">
    <citation type="submission" date="2017-01" db="EMBL/GenBank/DDBJ databases">
        <authorList>
            <person name="Varghese N."/>
            <person name="Submissions S."/>
        </authorList>
    </citation>
    <scope>NUCLEOTIDE SEQUENCE [LARGE SCALE GENOMIC DNA]</scope>
    <source>
        <strain evidence="3">DSM 46698</strain>
    </source>
</reference>
<dbReference type="Pfam" id="PF05656">
    <property type="entry name" value="DUF805"/>
    <property type="match status" value="1"/>
</dbReference>
<evidence type="ECO:0000313" key="3">
    <source>
        <dbReference type="Proteomes" id="UP000186026"/>
    </source>
</evidence>
<dbReference type="EMBL" id="FTOP01000016">
    <property type="protein sequence ID" value="SIT09306.1"/>
    <property type="molecule type" value="Genomic_DNA"/>
</dbReference>
<dbReference type="OrthoDB" id="9812349at2"/>
<dbReference type="RefSeq" id="WP_084565965.1">
    <property type="nucleotide sequence ID" value="NZ_FTOP01000016.1"/>
</dbReference>
<organism evidence="2 3">
    <name type="scientific">Belliella pelovolcani</name>
    <dbReference type="NCBI Taxonomy" id="529505"/>
    <lineage>
        <taxon>Bacteria</taxon>
        <taxon>Pseudomonadati</taxon>
        <taxon>Bacteroidota</taxon>
        <taxon>Cytophagia</taxon>
        <taxon>Cytophagales</taxon>
        <taxon>Cyclobacteriaceae</taxon>
        <taxon>Belliella</taxon>
    </lineage>
</organism>
<sequence>MNNPNGFFKLTGRISRRKYWVLFLIFYWTNVIAMIKLYEIYILSDLISFVAFGIVLITTIILLLIQAIKRLHDIGLDW</sequence>
<proteinExistence type="predicted"/>
<dbReference type="AlphaFoldDB" id="A0A1N7PFI4"/>
<gene>
    <name evidence="2" type="ORF">SAMN05421761_1161</name>
</gene>